<accession>A0AC34QQQ2</accession>
<evidence type="ECO:0000313" key="2">
    <source>
        <dbReference type="WBParaSite" id="JU765_v2.g18568.t1"/>
    </source>
</evidence>
<name>A0AC34QQQ2_9BILA</name>
<sequence>MTEESEVKINHAPAEKIGGVGGGMRIARKERHSSSEVEKPSNNADEEFPEETSNAVAQSVLVQQRQKDYPTEGVRVFHDKPQPTREPPPASESRNKHGHDLFQPRRH</sequence>
<dbReference type="Proteomes" id="UP000887576">
    <property type="component" value="Unplaced"/>
</dbReference>
<organism evidence="1 2">
    <name type="scientific">Panagrolaimus sp. JU765</name>
    <dbReference type="NCBI Taxonomy" id="591449"/>
    <lineage>
        <taxon>Eukaryota</taxon>
        <taxon>Metazoa</taxon>
        <taxon>Ecdysozoa</taxon>
        <taxon>Nematoda</taxon>
        <taxon>Chromadorea</taxon>
        <taxon>Rhabditida</taxon>
        <taxon>Tylenchina</taxon>
        <taxon>Panagrolaimomorpha</taxon>
        <taxon>Panagrolaimoidea</taxon>
        <taxon>Panagrolaimidae</taxon>
        <taxon>Panagrolaimus</taxon>
    </lineage>
</organism>
<protein>
    <submittedName>
        <fullName evidence="2">Death-associated protein 1</fullName>
    </submittedName>
</protein>
<evidence type="ECO:0000313" key="1">
    <source>
        <dbReference type="Proteomes" id="UP000887576"/>
    </source>
</evidence>
<dbReference type="WBParaSite" id="JU765_v2.g18568.t1">
    <property type="protein sequence ID" value="JU765_v2.g18568.t1"/>
    <property type="gene ID" value="JU765_v2.g18568"/>
</dbReference>
<reference evidence="2" key="1">
    <citation type="submission" date="2022-11" db="UniProtKB">
        <authorList>
            <consortium name="WormBaseParasite"/>
        </authorList>
    </citation>
    <scope>IDENTIFICATION</scope>
</reference>
<proteinExistence type="predicted"/>